<keyword evidence="6" id="KW-1185">Reference proteome</keyword>
<gene>
    <name evidence="5" type="ORF">MCHLO_05752</name>
</gene>
<dbReference type="PANTHER" id="PTHR24096:SF149">
    <property type="entry name" value="AMP-BINDING DOMAIN-CONTAINING PROTEIN-RELATED"/>
    <property type="match status" value="1"/>
</dbReference>
<dbReference type="Proteomes" id="UP000815677">
    <property type="component" value="Unassembled WGS sequence"/>
</dbReference>
<dbReference type="EMBL" id="DF844475">
    <property type="protein sequence ID" value="GAT48335.1"/>
    <property type="molecule type" value="Genomic_DNA"/>
</dbReference>
<feature type="signal peptide" evidence="3">
    <location>
        <begin position="1"/>
        <end position="19"/>
    </location>
</feature>
<dbReference type="InterPro" id="IPR000873">
    <property type="entry name" value="AMP-dep_synth/lig_dom"/>
</dbReference>
<accession>A0ABQ0LB19</accession>
<comment type="similarity">
    <text evidence="1">Belongs to the ATP-dependent AMP-binding enzyme family.</text>
</comment>
<evidence type="ECO:0000256" key="3">
    <source>
        <dbReference type="SAM" id="SignalP"/>
    </source>
</evidence>
<dbReference type="SUPFAM" id="SSF56801">
    <property type="entry name" value="Acetyl-CoA synthetase-like"/>
    <property type="match status" value="1"/>
</dbReference>
<sequence>MKPALLFVHLIALAAATMAATTVGLSLDRIVLLVTSTPVSPHLLATELIALGHKNKAMHSFAEYRLAPGEGKTKTALRFLSSGTTGVLKMVALPHASVIANVLQNASWDMGLGEVPIPVEEQRFRVGDVSLAALPFFHIFGLLINLHYHLFCGMTVVIMPKFEFREFLATIKTYRVNQLSLVPPIMVLFRKHPRRGACGPDVDSCGICGRGAGESAFREGDGRDDAVGHRGAIVWCAAALVLKRACRLDRSSGHHRHALARAEDFGR</sequence>
<dbReference type="Pfam" id="PF00501">
    <property type="entry name" value="AMP-binding"/>
    <property type="match status" value="1"/>
</dbReference>
<reference evidence="5" key="1">
    <citation type="submission" date="2014-09" db="EMBL/GenBank/DDBJ databases">
        <title>Genome sequence of the luminous mushroom Mycena chlorophos for searching fungal bioluminescence genes.</title>
        <authorList>
            <person name="Tanaka Y."/>
            <person name="Kasuga D."/>
            <person name="Oba Y."/>
            <person name="Hase S."/>
            <person name="Sato K."/>
            <person name="Oba Y."/>
            <person name="Sakakibara Y."/>
        </authorList>
    </citation>
    <scope>NUCLEOTIDE SEQUENCE</scope>
</reference>
<evidence type="ECO:0000259" key="4">
    <source>
        <dbReference type="Pfam" id="PF00501"/>
    </source>
</evidence>
<evidence type="ECO:0000256" key="1">
    <source>
        <dbReference type="ARBA" id="ARBA00006432"/>
    </source>
</evidence>
<dbReference type="Gene3D" id="3.40.50.980">
    <property type="match status" value="2"/>
</dbReference>
<dbReference type="PANTHER" id="PTHR24096">
    <property type="entry name" value="LONG-CHAIN-FATTY-ACID--COA LIGASE"/>
    <property type="match status" value="1"/>
</dbReference>
<keyword evidence="2" id="KW-0436">Ligase</keyword>
<feature type="domain" description="AMP-dependent synthetase/ligase" evidence="4">
    <location>
        <begin position="70"/>
        <end position="196"/>
    </location>
</feature>
<evidence type="ECO:0000313" key="6">
    <source>
        <dbReference type="Proteomes" id="UP000815677"/>
    </source>
</evidence>
<feature type="chain" id="PRO_5047245504" evidence="3">
    <location>
        <begin position="20"/>
        <end position="267"/>
    </location>
</feature>
<keyword evidence="3" id="KW-0732">Signal</keyword>
<evidence type="ECO:0000313" key="5">
    <source>
        <dbReference type="EMBL" id="GAT48335.1"/>
    </source>
</evidence>
<name>A0ABQ0LB19_MYCCL</name>
<proteinExistence type="inferred from homology"/>
<evidence type="ECO:0000256" key="2">
    <source>
        <dbReference type="ARBA" id="ARBA00022598"/>
    </source>
</evidence>
<protein>
    <submittedName>
        <fullName evidence="5">Acetyl-CoA synthetase-like protein</fullName>
    </submittedName>
</protein>
<organism evidence="5 6">
    <name type="scientific">Mycena chlorophos</name>
    <name type="common">Agaric fungus</name>
    <name type="synonym">Agaricus chlorophos</name>
    <dbReference type="NCBI Taxonomy" id="658473"/>
    <lineage>
        <taxon>Eukaryota</taxon>
        <taxon>Fungi</taxon>
        <taxon>Dikarya</taxon>
        <taxon>Basidiomycota</taxon>
        <taxon>Agaricomycotina</taxon>
        <taxon>Agaricomycetes</taxon>
        <taxon>Agaricomycetidae</taxon>
        <taxon>Agaricales</taxon>
        <taxon>Marasmiineae</taxon>
        <taxon>Mycenaceae</taxon>
        <taxon>Mycena</taxon>
    </lineage>
</organism>